<dbReference type="GO" id="GO:0003676">
    <property type="term" value="F:nucleic acid binding"/>
    <property type="evidence" value="ECO:0007669"/>
    <property type="project" value="InterPro"/>
</dbReference>
<dbReference type="Proteomes" id="UP000079169">
    <property type="component" value="Unplaced"/>
</dbReference>
<feature type="domain" description="Reverse transcriptase" evidence="8">
    <location>
        <begin position="791"/>
        <end position="971"/>
    </location>
</feature>
<dbReference type="Gene3D" id="3.30.70.270">
    <property type="match status" value="1"/>
</dbReference>
<dbReference type="PANTHER" id="PTHR37984">
    <property type="entry name" value="PROTEIN CBG26694"/>
    <property type="match status" value="1"/>
</dbReference>
<keyword evidence="5" id="KW-0863">Zinc-finger</keyword>
<dbReference type="GO" id="GO:0016779">
    <property type="term" value="F:nucleotidyltransferase activity"/>
    <property type="evidence" value="ECO:0007669"/>
    <property type="project" value="UniProtKB-KW"/>
</dbReference>
<dbReference type="InterPro" id="IPR043128">
    <property type="entry name" value="Rev_trsase/Diguanyl_cyclase"/>
</dbReference>
<dbReference type="GO" id="GO:0071897">
    <property type="term" value="P:DNA biosynthetic process"/>
    <property type="evidence" value="ECO:0007669"/>
    <property type="project" value="UniProtKB-ARBA"/>
</dbReference>
<dbReference type="PROSITE" id="PS50158">
    <property type="entry name" value="ZF_CCHC"/>
    <property type="match status" value="1"/>
</dbReference>
<evidence type="ECO:0000256" key="1">
    <source>
        <dbReference type="ARBA" id="ARBA00022679"/>
    </source>
</evidence>
<dbReference type="SUPFAM" id="SSF56672">
    <property type="entry name" value="DNA/RNA polymerases"/>
    <property type="match status" value="1"/>
</dbReference>
<dbReference type="GO" id="GO:0004190">
    <property type="term" value="F:aspartic-type endopeptidase activity"/>
    <property type="evidence" value="ECO:0007669"/>
    <property type="project" value="InterPro"/>
</dbReference>
<evidence type="ECO:0000313" key="10">
    <source>
        <dbReference type="RefSeq" id="XP_026683780.1"/>
    </source>
</evidence>
<feature type="compositionally biased region" description="Basic and acidic residues" evidence="6">
    <location>
        <begin position="1"/>
        <end position="13"/>
    </location>
</feature>
<feature type="region of interest" description="Disordered" evidence="6">
    <location>
        <begin position="506"/>
        <end position="558"/>
    </location>
</feature>
<dbReference type="GO" id="GO:0006508">
    <property type="term" value="P:proteolysis"/>
    <property type="evidence" value="ECO:0007669"/>
    <property type="project" value="InterPro"/>
</dbReference>
<dbReference type="InterPro" id="IPR045358">
    <property type="entry name" value="Ty3_capsid"/>
</dbReference>
<dbReference type="Pfam" id="PF19259">
    <property type="entry name" value="Ty3_capsid"/>
    <property type="match status" value="1"/>
</dbReference>
<dbReference type="InterPro" id="IPR000477">
    <property type="entry name" value="RT_dom"/>
</dbReference>
<keyword evidence="9" id="KW-1185">Reference proteome</keyword>
<dbReference type="GO" id="GO:0004519">
    <property type="term" value="F:endonuclease activity"/>
    <property type="evidence" value="ECO:0007669"/>
    <property type="project" value="UniProtKB-KW"/>
</dbReference>
<dbReference type="Pfam" id="PF00078">
    <property type="entry name" value="RVT_1"/>
    <property type="match status" value="1"/>
</dbReference>
<dbReference type="PANTHER" id="PTHR37984:SF5">
    <property type="entry name" value="PROTEIN NYNRIN-LIKE"/>
    <property type="match status" value="1"/>
</dbReference>
<dbReference type="SUPFAM" id="SSF50630">
    <property type="entry name" value="Acid proteases"/>
    <property type="match status" value="1"/>
</dbReference>
<evidence type="ECO:0000259" key="8">
    <source>
        <dbReference type="PROSITE" id="PS50878"/>
    </source>
</evidence>
<organism evidence="9 10">
    <name type="scientific">Diaphorina citri</name>
    <name type="common">Asian citrus psyllid</name>
    <dbReference type="NCBI Taxonomy" id="121845"/>
    <lineage>
        <taxon>Eukaryota</taxon>
        <taxon>Metazoa</taxon>
        <taxon>Ecdysozoa</taxon>
        <taxon>Arthropoda</taxon>
        <taxon>Hexapoda</taxon>
        <taxon>Insecta</taxon>
        <taxon>Pterygota</taxon>
        <taxon>Neoptera</taxon>
        <taxon>Paraneoptera</taxon>
        <taxon>Hemiptera</taxon>
        <taxon>Sternorrhyncha</taxon>
        <taxon>Psylloidea</taxon>
        <taxon>Psyllidae</taxon>
        <taxon>Diaphorininae</taxon>
        <taxon>Diaphorina</taxon>
    </lineage>
</organism>
<dbReference type="GeneID" id="113469931"/>
<dbReference type="InterPro" id="IPR001969">
    <property type="entry name" value="Aspartic_peptidase_AS"/>
</dbReference>
<dbReference type="CDD" id="cd01647">
    <property type="entry name" value="RT_LTR"/>
    <property type="match status" value="1"/>
</dbReference>
<sequence>MSEKSEERSDKGLRPCRLPKSSVDHLASPELEFEIKIRGGTPKATVAEKRRQLRKLLDREIAGTIVVVVSREVISVSEDDVTRVKSTLDTLKVKVEGFSDSCGSPKYSRLVARLQHMLNYVSYWDDTDNDNLRESKQTIYTELSRLGTVLAANAVNSQESSDDEDDNGEEKAEMPQLTGDSGQYIEEELGGIGTRLETVNPVPTSTRPISRDTASAPDANAAVHFRPSQVESHRRRSFPPTPMASARPLKVHQWGLRFSGEPGSLSVHSFLEKLELKLRVHQVTWDVMLHHVSELLEGVAFTWYLGRMEQFISWEEFEYQLVEAFGIPSYQAHLFRQIATTTQGPNESVAAYLAKMRIMFRRCPEPLSTEAQVNLVISGALPKYQDLLILPPLSTLDDVEAMLKRLEISRSYNTQFYGTYEPELSGTSFQRSQTSFSRNNRHNNWSRRSRATAVHPNNQFRALPAPPQPVAAIEPQAGPSHEYNGPPVIMNRTSPIHCYRCGKPGETTRTCSCSQPKRQEERRKGKGGARSKGQSGKWKRGSCGDGVRPGSDLPSPSNVGISFVPTQDDLLGIGVIHHSDPEKTGVVTDRLFVNIGVLGTNIVGLIDTGAAYSYISGACYDRVASLNLSKYRIPEERVKVANGNVVVVDKIISLPVQVKGKGTLLGVRCLPSLTTDLVCGMDFIRSMKMVIDGSAGTWYYKDDPDNHHSFLHENLKAIPACDGIVEVSTEQREKVNRLIEQVKEVQPQGNVRTNKLTYQIKLTDYTPIKQRPYPVNPKLQEIINKEVDSMLEMGVIRPSESDWSNPLIMVKKPDGSYRPCLDFRKLNEVIKADNYPIPNMTTILNSLESCKFLSKIDLEKAFWLIPLSEDCMKYTAFQVPGKGFYEYTCLCFGLKISPPVFQRLIDQVIGADLERFVKRYIDDVIVATDTFEEHLSILSKVFERLRAANLKINWGKSEFLASELKYLGFIVDKDGLRIDNEKVKPILDYPAPTNVKQLRRILGMIAFFK</sequence>
<dbReference type="KEGG" id="dci:113469931"/>
<feature type="domain" description="CCHC-type" evidence="7">
    <location>
        <begin position="498"/>
        <end position="511"/>
    </location>
</feature>
<protein>
    <submittedName>
        <fullName evidence="10">Uncharacterized protein LOC113469931</fullName>
    </submittedName>
</protein>
<feature type="compositionally biased region" description="Polar residues" evidence="6">
    <location>
        <begin position="507"/>
        <end position="516"/>
    </location>
</feature>
<keyword evidence="3" id="KW-0540">Nuclease</keyword>
<dbReference type="PROSITE" id="PS00141">
    <property type="entry name" value="ASP_PROTEASE"/>
    <property type="match status" value="1"/>
</dbReference>
<evidence type="ECO:0000256" key="6">
    <source>
        <dbReference type="SAM" id="MobiDB-lite"/>
    </source>
</evidence>
<evidence type="ECO:0000259" key="7">
    <source>
        <dbReference type="PROSITE" id="PS50158"/>
    </source>
</evidence>
<dbReference type="RefSeq" id="XP_026683780.1">
    <property type="nucleotide sequence ID" value="XM_026827979.1"/>
</dbReference>
<keyword evidence="1" id="KW-0808">Transferase</keyword>
<keyword evidence="5" id="KW-0862">Zinc</keyword>
<evidence type="ECO:0000256" key="4">
    <source>
        <dbReference type="ARBA" id="ARBA00022759"/>
    </source>
</evidence>
<dbReference type="CDD" id="cd00303">
    <property type="entry name" value="retropepsin_like"/>
    <property type="match status" value="1"/>
</dbReference>
<feature type="region of interest" description="Disordered" evidence="6">
    <location>
        <begin position="196"/>
        <end position="218"/>
    </location>
</feature>
<feature type="region of interest" description="Disordered" evidence="6">
    <location>
        <begin position="427"/>
        <end position="488"/>
    </location>
</feature>
<dbReference type="PaxDb" id="121845-A0A3Q0JAQ4"/>
<feature type="region of interest" description="Disordered" evidence="6">
    <location>
        <begin position="154"/>
        <end position="183"/>
    </location>
</feature>
<dbReference type="Gene3D" id="3.10.10.10">
    <property type="entry name" value="HIV Type 1 Reverse Transcriptase, subunit A, domain 1"/>
    <property type="match status" value="1"/>
</dbReference>
<name>A0A3Q0JAQ4_DIACI</name>
<evidence type="ECO:0000256" key="5">
    <source>
        <dbReference type="PROSITE-ProRule" id="PRU00047"/>
    </source>
</evidence>
<dbReference type="PROSITE" id="PS50878">
    <property type="entry name" value="RT_POL"/>
    <property type="match status" value="1"/>
</dbReference>
<dbReference type="InterPro" id="IPR050951">
    <property type="entry name" value="Retrovirus_Pol_polyprotein"/>
</dbReference>
<evidence type="ECO:0000256" key="3">
    <source>
        <dbReference type="ARBA" id="ARBA00022722"/>
    </source>
</evidence>
<dbReference type="InterPro" id="IPR001878">
    <property type="entry name" value="Znf_CCHC"/>
</dbReference>
<gene>
    <name evidence="10" type="primary">LOC113469931</name>
</gene>
<dbReference type="Gene3D" id="2.40.70.10">
    <property type="entry name" value="Acid Proteases"/>
    <property type="match status" value="1"/>
</dbReference>
<dbReference type="STRING" id="121845.A0A3Q0JAQ4"/>
<dbReference type="InterPro" id="IPR043502">
    <property type="entry name" value="DNA/RNA_pol_sf"/>
</dbReference>
<dbReference type="GO" id="GO:0008270">
    <property type="term" value="F:zinc ion binding"/>
    <property type="evidence" value="ECO:0007669"/>
    <property type="project" value="UniProtKB-KW"/>
</dbReference>
<reference evidence="10" key="1">
    <citation type="submission" date="2025-08" db="UniProtKB">
        <authorList>
            <consortium name="RefSeq"/>
        </authorList>
    </citation>
    <scope>IDENTIFICATION</scope>
</reference>
<feature type="compositionally biased region" description="Basic residues" evidence="6">
    <location>
        <begin position="439"/>
        <end position="450"/>
    </location>
</feature>
<dbReference type="InterPro" id="IPR021109">
    <property type="entry name" value="Peptidase_aspartic_dom_sf"/>
</dbReference>
<dbReference type="AlphaFoldDB" id="A0A3Q0JAQ4"/>
<evidence type="ECO:0000313" key="9">
    <source>
        <dbReference type="Proteomes" id="UP000079169"/>
    </source>
</evidence>
<accession>A0A3Q0JAQ4</accession>
<keyword evidence="4" id="KW-0255">Endonuclease</keyword>
<evidence type="ECO:0000256" key="2">
    <source>
        <dbReference type="ARBA" id="ARBA00022695"/>
    </source>
</evidence>
<keyword evidence="2" id="KW-0548">Nucleotidyltransferase</keyword>
<feature type="region of interest" description="Disordered" evidence="6">
    <location>
        <begin position="1"/>
        <end position="22"/>
    </location>
</feature>
<keyword evidence="4" id="KW-0378">Hydrolase</keyword>
<proteinExistence type="predicted"/>
<keyword evidence="5" id="KW-0479">Metal-binding</keyword>